<feature type="compositionally biased region" description="Acidic residues" evidence="1">
    <location>
        <begin position="103"/>
        <end position="118"/>
    </location>
</feature>
<dbReference type="Proteomes" id="UP001165121">
    <property type="component" value="Unassembled WGS sequence"/>
</dbReference>
<name>A0A9W6YE59_9STRA</name>
<dbReference type="EMBL" id="BSXT01006087">
    <property type="protein sequence ID" value="GMF61935.1"/>
    <property type="molecule type" value="Genomic_DNA"/>
</dbReference>
<dbReference type="AlphaFoldDB" id="A0A9W6YE59"/>
<keyword evidence="3" id="KW-1185">Reference proteome</keyword>
<feature type="region of interest" description="Disordered" evidence="1">
    <location>
        <begin position="80"/>
        <end position="118"/>
    </location>
</feature>
<protein>
    <submittedName>
        <fullName evidence="2">Unnamed protein product</fullName>
    </submittedName>
</protein>
<proteinExistence type="predicted"/>
<accession>A0A9W6YE59</accession>
<evidence type="ECO:0000313" key="2">
    <source>
        <dbReference type="EMBL" id="GMF61935.1"/>
    </source>
</evidence>
<sequence>MRRSERFAVLQNQLLQLKVEDFAGVEATPPPSAQSAGFVIGFGVSTRALLKTCFEIWHDDFDADQAIPPHLGQNVVLHRPGKEAGQRKKTRYELQLQTHHEDSDDGNGGDDENEGCVM</sequence>
<organism evidence="2 3">
    <name type="scientific">Phytophthora fragariaefolia</name>
    <dbReference type="NCBI Taxonomy" id="1490495"/>
    <lineage>
        <taxon>Eukaryota</taxon>
        <taxon>Sar</taxon>
        <taxon>Stramenopiles</taxon>
        <taxon>Oomycota</taxon>
        <taxon>Peronosporomycetes</taxon>
        <taxon>Peronosporales</taxon>
        <taxon>Peronosporaceae</taxon>
        <taxon>Phytophthora</taxon>
    </lineage>
</organism>
<gene>
    <name evidence="2" type="ORF">Pfra01_002698900</name>
</gene>
<reference evidence="2" key="1">
    <citation type="submission" date="2023-04" db="EMBL/GenBank/DDBJ databases">
        <title>Phytophthora fragariaefolia NBRC 109709.</title>
        <authorList>
            <person name="Ichikawa N."/>
            <person name="Sato H."/>
            <person name="Tonouchi N."/>
        </authorList>
    </citation>
    <scope>NUCLEOTIDE SEQUENCE</scope>
    <source>
        <strain evidence="2">NBRC 109709</strain>
    </source>
</reference>
<evidence type="ECO:0000256" key="1">
    <source>
        <dbReference type="SAM" id="MobiDB-lite"/>
    </source>
</evidence>
<comment type="caution">
    <text evidence="2">The sequence shown here is derived from an EMBL/GenBank/DDBJ whole genome shotgun (WGS) entry which is preliminary data.</text>
</comment>
<evidence type="ECO:0000313" key="3">
    <source>
        <dbReference type="Proteomes" id="UP001165121"/>
    </source>
</evidence>